<evidence type="ECO:0000256" key="1">
    <source>
        <dbReference type="ARBA" id="ARBA00023125"/>
    </source>
</evidence>
<dbReference type="PANTHER" id="PTHR30055:SF226">
    <property type="entry name" value="HTH-TYPE TRANSCRIPTIONAL REGULATOR PKSA"/>
    <property type="match status" value="1"/>
</dbReference>
<evidence type="ECO:0000313" key="4">
    <source>
        <dbReference type="EMBL" id="MDZ5759676.1"/>
    </source>
</evidence>
<dbReference type="GO" id="GO:0000976">
    <property type="term" value="F:transcription cis-regulatory region binding"/>
    <property type="evidence" value="ECO:0007669"/>
    <property type="project" value="TreeGrafter"/>
</dbReference>
<dbReference type="RefSeq" id="WP_322809348.1">
    <property type="nucleotide sequence ID" value="NZ_JAVBVO010000003.1"/>
</dbReference>
<dbReference type="Gene3D" id="1.10.357.10">
    <property type="entry name" value="Tetracycline Repressor, domain 2"/>
    <property type="match status" value="1"/>
</dbReference>
<evidence type="ECO:0000259" key="3">
    <source>
        <dbReference type="PROSITE" id="PS50977"/>
    </source>
</evidence>
<keyword evidence="1 2" id="KW-0238">DNA-binding</keyword>
<dbReference type="PROSITE" id="PS50977">
    <property type="entry name" value="HTH_TETR_2"/>
    <property type="match status" value="1"/>
</dbReference>
<dbReference type="InterPro" id="IPR001647">
    <property type="entry name" value="HTH_TetR"/>
</dbReference>
<dbReference type="GO" id="GO:0003700">
    <property type="term" value="F:DNA-binding transcription factor activity"/>
    <property type="evidence" value="ECO:0007669"/>
    <property type="project" value="TreeGrafter"/>
</dbReference>
<gene>
    <name evidence="4" type="ORF">RAK27_13520</name>
</gene>
<organism evidence="4 5">
    <name type="scientific">Carnobacterium maltaromaticum</name>
    <name type="common">Carnobacterium piscicola</name>
    <dbReference type="NCBI Taxonomy" id="2751"/>
    <lineage>
        <taxon>Bacteria</taxon>
        <taxon>Bacillati</taxon>
        <taxon>Bacillota</taxon>
        <taxon>Bacilli</taxon>
        <taxon>Lactobacillales</taxon>
        <taxon>Carnobacteriaceae</taxon>
        <taxon>Carnobacterium</taxon>
    </lineage>
</organism>
<feature type="domain" description="HTH tetR-type" evidence="3">
    <location>
        <begin position="3"/>
        <end position="63"/>
    </location>
</feature>
<proteinExistence type="predicted"/>
<evidence type="ECO:0000313" key="5">
    <source>
        <dbReference type="Proteomes" id="UP001290462"/>
    </source>
</evidence>
<protein>
    <submittedName>
        <fullName evidence="4">TetR family transcriptional regulator</fullName>
    </submittedName>
</protein>
<evidence type="ECO:0000256" key="2">
    <source>
        <dbReference type="PROSITE-ProRule" id="PRU00335"/>
    </source>
</evidence>
<dbReference type="InterPro" id="IPR009057">
    <property type="entry name" value="Homeodomain-like_sf"/>
</dbReference>
<comment type="caution">
    <text evidence="4">The sequence shown here is derived from an EMBL/GenBank/DDBJ whole genome shotgun (WGS) entry which is preliminary data.</text>
</comment>
<dbReference type="PANTHER" id="PTHR30055">
    <property type="entry name" value="HTH-TYPE TRANSCRIPTIONAL REGULATOR RUTR"/>
    <property type="match status" value="1"/>
</dbReference>
<dbReference type="SUPFAM" id="SSF46689">
    <property type="entry name" value="Homeodomain-like"/>
    <property type="match status" value="1"/>
</dbReference>
<dbReference type="InterPro" id="IPR050109">
    <property type="entry name" value="HTH-type_TetR-like_transc_reg"/>
</dbReference>
<accession>A0AAW9K4L3</accession>
<dbReference type="AlphaFoldDB" id="A0AAW9K4L3"/>
<reference evidence="4" key="1">
    <citation type="submission" date="2023-08" db="EMBL/GenBank/DDBJ databases">
        <title>Genomic characterization of piscicolin 126 produced by Carnobacterium maltaromaticum CM22 strain isolated from salmon (Salmo salar).</title>
        <authorList>
            <person name="Gonzalez-Gragera E."/>
            <person name="Garcia-Lopez J.D."/>
            <person name="Teso-Perez C."/>
            <person name="Gimenez-Hernandez I."/>
            <person name="Peralta-Sanchez J.M."/>
            <person name="Valdivia E."/>
            <person name="Montalban-Lopez M."/>
            <person name="Martin-Platero A.M."/>
            <person name="Banos A."/>
            <person name="Martinez-Bueno M."/>
        </authorList>
    </citation>
    <scope>NUCLEOTIDE SEQUENCE</scope>
    <source>
        <strain evidence="4">CM22</strain>
    </source>
</reference>
<name>A0AAW9K4L3_CARML</name>
<dbReference type="PRINTS" id="PR00455">
    <property type="entry name" value="HTHTETR"/>
</dbReference>
<dbReference type="EMBL" id="JAVBVO010000003">
    <property type="protein sequence ID" value="MDZ5759676.1"/>
    <property type="molecule type" value="Genomic_DNA"/>
</dbReference>
<sequence>MAKLTQERILDMAEKIMLEKGMEQTTLYRIAQNLEVSHAALYKHYRNKEDLFQKLALRWLEETSRELFNWVGTPKKSKEENLHDWLWFLAGSKKKSYQTNREMFLLYTDYIEHNQELVKEHLDHLGKRAEEISGWKNQGRAIMTAFVYFHNPYFANRWEQLDYQESFEEVWYLLVSSKETSF</sequence>
<dbReference type="Pfam" id="PF00440">
    <property type="entry name" value="TetR_N"/>
    <property type="match status" value="1"/>
</dbReference>
<dbReference type="Proteomes" id="UP001290462">
    <property type="component" value="Unassembled WGS sequence"/>
</dbReference>
<feature type="DNA-binding region" description="H-T-H motif" evidence="2">
    <location>
        <begin position="26"/>
        <end position="45"/>
    </location>
</feature>